<reference evidence="3 4" key="1">
    <citation type="submission" date="2013-04" db="EMBL/GenBank/DDBJ databases">
        <title>The Genome Sequence of Parabacteroides goldsteinii DSM 19448.</title>
        <authorList>
            <consortium name="The Broad Institute Genomics Platform"/>
            <person name="Earl A."/>
            <person name="Ward D."/>
            <person name="Feldgarden M."/>
            <person name="Gevers D."/>
            <person name="Martens E."/>
            <person name="Sakamoto M."/>
            <person name="Benno Y."/>
            <person name="Song Y."/>
            <person name="Liu C."/>
            <person name="Lee J."/>
            <person name="Bolanos M."/>
            <person name="Vaisanen M.L."/>
            <person name="Finegold S.M."/>
            <person name="Walker B."/>
            <person name="Young S."/>
            <person name="Zeng Q."/>
            <person name="Gargeya S."/>
            <person name="Fitzgerald M."/>
            <person name="Haas B."/>
            <person name="Abouelleil A."/>
            <person name="Allen A.W."/>
            <person name="Alvarado L."/>
            <person name="Arachchi H.M."/>
            <person name="Berlin A.M."/>
            <person name="Chapman S.B."/>
            <person name="Gainer-Dewar J."/>
            <person name="Goldberg J."/>
            <person name="Griggs A."/>
            <person name="Gujja S."/>
            <person name="Hansen M."/>
            <person name="Howarth C."/>
            <person name="Imamovic A."/>
            <person name="Ireland A."/>
            <person name="Larimer J."/>
            <person name="McCowan C."/>
            <person name="Murphy C."/>
            <person name="Pearson M."/>
            <person name="Poon T.W."/>
            <person name="Priest M."/>
            <person name="Roberts A."/>
            <person name="Saif S."/>
            <person name="Shea T."/>
            <person name="Sisk P."/>
            <person name="Sykes S."/>
            <person name="Wortman J."/>
            <person name="Nusbaum C."/>
            <person name="Birren B."/>
        </authorList>
    </citation>
    <scope>NUCLEOTIDE SEQUENCE [LARGE SCALE GENOMIC DNA]</scope>
    <source>
        <strain evidence="3 4">DSM 19448</strain>
    </source>
</reference>
<evidence type="ECO:0008006" key="5">
    <source>
        <dbReference type="Google" id="ProtNLM"/>
    </source>
</evidence>
<dbReference type="Proteomes" id="UP000033047">
    <property type="component" value="Unassembled WGS sequence"/>
</dbReference>
<feature type="domain" description="BACON" evidence="1">
    <location>
        <begin position="793"/>
        <end position="832"/>
    </location>
</feature>
<gene>
    <name evidence="3" type="ORF">HMPREF1535_03521</name>
</gene>
<dbReference type="AlphaFoldDB" id="A0A0F5J732"/>
<evidence type="ECO:0000313" key="4">
    <source>
        <dbReference type="Proteomes" id="UP000033047"/>
    </source>
</evidence>
<sequence length="998" mass="106806">MKQMSEIRNKHWIRLFGCLVLLWIVGCTQADVDDDILLPTLKEVDAGFNLNVLANHIPVTRSILFTADGTMESDSIGTRAATPLEEAQESKIASVWVGQYVGGKLLYAKYISSLTGNTLNIKLKHDREGSESHVWFIANMGDQGEIATETALKKLLLTYVSTETGLPQSNLCGMTGMWSGMVQEGGVKDIRVNLSRMVAKISFTYSIAGEGFTFTPNTVTLNSVPQKMQVDVPENQLVGMTYTDYTGIADRDGATMYWYLPENMAGIVSDGNAIDSEKKKIGMGVTNATYIELTGTAVQGGVTYNNVVFRFYPGDGMNNYNIERNYHYVMKVTLVGIDISDERITVNEIPPIEVDPGKMPAEKGGMKEVQITARPGQAWSFDLEEWLSAMIGGVVAGTGVTVSHHGPAMVTFQSVSANPKAEDRSVTFSVNVNGENQEITITQEGSALSKGSDVISLGAAEGSEGASSFTTTKGLPWLAALSGENWWNWADDNPAFSGDEATGTEQSLKIKATASNPLASERSGKITVSAGASIAEIGYTGLKEEIVVQQAGSKVEGSSMEVNPEAANNQTSSFVATSGLDWVAKVTEGDWITLVGATSGSQTTGKAQNVTFNIAVNPSSSARNGEIVVRAGDEIGGPTGTIKVNQKASTLTVSASPTTLAATKDAAGTLSFKGTSGLSFSITKPDWLTLTGTIPETMNGNEQNLGYKTSEVNLNSTEISGDITVKAGNIENKVVVKQSGSTFTVSETELSLEKDATLGSVKVKGTYGLPWTVSPAGGTNAITPSIDSSIADGSEQVLTFNATENMGSARSATFTIAVTGGDHSKTVKVNQAGDLTKITVTINQQVLRSYYTQMTKDGGNWKLYPPFDAGGTDMAESHGVTVNLSESPTMNGSYSIQVQKSQNPSVLTQINTKSYCSKLDEDGTGWRLPTQIELHAMYMNKEYIEGIKGSGTFFGSYYWSSSIYGGNGKFCLLRLSDGTFNYLTTNNPYYIRCVRDNY</sequence>
<name>A0A0F5J732_9BACT</name>
<feature type="domain" description="BACON" evidence="1">
    <location>
        <begin position="409"/>
        <end position="444"/>
    </location>
</feature>
<comment type="caution">
    <text evidence="3">The sequence shown here is derived from an EMBL/GenBank/DDBJ whole genome shotgun (WGS) entry which is preliminary data.</text>
</comment>
<protein>
    <recommendedName>
        <fullName evidence="5">DUF4906 domain-containing protein</fullName>
    </recommendedName>
</protein>
<feature type="domain" description="DUF4906" evidence="2">
    <location>
        <begin position="258"/>
        <end position="332"/>
    </location>
</feature>
<accession>A0A0F5J732</accession>
<dbReference type="RefSeq" id="WP_046146949.1">
    <property type="nucleotide sequence ID" value="NZ_KQ033913.1"/>
</dbReference>
<dbReference type="PROSITE" id="PS51257">
    <property type="entry name" value="PROKAR_LIPOPROTEIN"/>
    <property type="match status" value="1"/>
</dbReference>
<evidence type="ECO:0000259" key="2">
    <source>
        <dbReference type="Pfam" id="PF16249"/>
    </source>
</evidence>
<dbReference type="PATRIC" id="fig|927665.4.peg.3620"/>
<dbReference type="HOGENOM" id="CLU_309468_0_0_10"/>
<dbReference type="InterPro" id="IPR024361">
    <property type="entry name" value="BACON"/>
</dbReference>
<dbReference type="STRING" id="927665.HMPREF1535_03521"/>
<evidence type="ECO:0000313" key="3">
    <source>
        <dbReference type="EMBL" id="KKB53295.1"/>
    </source>
</evidence>
<dbReference type="Gene3D" id="2.60.40.10">
    <property type="entry name" value="Immunoglobulins"/>
    <property type="match status" value="2"/>
</dbReference>
<feature type="domain" description="BACON" evidence="1">
    <location>
        <begin position="589"/>
        <end position="647"/>
    </location>
</feature>
<evidence type="ECO:0000259" key="1">
    <source>
        <dbReference type="Pfam" id="PF13004"/>
    </source>
</evidence>
<dbReference type="EMBL" id="AQHV01000015">
    <property type="protein sequence ID" value="KKB53295.1"/>
    <property type="molecule type" value="Genomic_DNA"/>
</dbReference>
<dbReference type="InterPro" id="IPR013783">
    <property type="entry name" value="Ig-like_fold"/>
</dbReference>
<organism evidence="3 4">
    <name type="scientific">Parabacteroides goldsteinii DSM 19448 = WAL 12034</name>
    <dbReference type="NCBI Taxonomy" id="927665"/>
    <lineage>
        <taxon>Bacteria</taxon>
        <taxon>Pseudomonadati</taxon>
        <taxon>Bacteroidota</taxon>
        <taxon>Bacteroidia</taxon>
        <taxon>Bacteroidales</taxon>
        <taxon>Tannerellaceae</taxon>
        <taxon>Parabacteroides</taxon>
    </lineage>
</organism>
<proteinExistence type="predicted"/>
<dbReference type="Pfam" id="PF13004">
    <property type="entry name" value="BACON"/>
    <property type="match status" value="3"/>
</dbReference>
<dbReference type="InterPro" id="IPR032594">
    <property type="entry name" value="DUF4906"/>
</dbReference>
<dbReference type="Pfam" id="PF16249">
    <property type="entry name" value="DUF4906"/>
    <property type="match status" value="1"/>
</dbReference>